<dbReference type="InterPro" id="IPR001258">
    <property type="entry name" value="NHL_repeat"/>
</dbReference>
<dbReference type="Pfam" id="PF08450">
    <property type="entry name" value="SGL"/>
    <property type="match status" value="1"/>
</dbReference>
<dbReference type="RefSeq" id="WP_305012694.1">
    <property type="nucleotide sequence ID" value="NZ_JAUQSX010000009.1"/>
</dbReference>
<dbReference type="EMBL" id="JAUQSX010000009">
    <property type="protein sequence ID" value="MDO7848010.1"/>
    <property type="molecule type" value="Genomic_DNA"/>
</dbReference>
<accession>A0ABT9ADS8</accession>
<sequence length="357" mass="35961">MTKLSALAVGALLLLGLNACKKEKETPADPEIVYTKVSTLAGNGTFGFVDGAGTAAQFNGPDGVAVDGQGNVYVADNANSSIRKITPTGVVTTLAGNGTSGFADGPLAAARFYGPGDVAFDGQGNLYVADYDNQRIRKITPGGIVSTLAGSGTTGFADGPGTSAHFNGPYGLAVDGQGVVYVSDFENNRIRKVLPNGTVSTLAGTGGRGSVDGPGSSAQIANPEGLALDGQGNLYVSEFGGHRIRKITPNGTVSTLAGTGTKGFADGPGNMAQFFAPTGITIDAHGDLLVAEIGNHCIRKVTPAGVVTTVAGTRAMGFVDGAAGTAQFQSPSGIAAGPRGVLYLTEYGDRIRKITAE</sequence>
<evidence type="ECO:0000313" key="6">
    <source>
        <dbReference type="Proteomes" id="UP001167796"/>
    </source>
</evidence>
<comment type="caution">
    <text evidence="5">The sequence shown here is derived from an EMBL/GenBank/DDBJ whole genome shotgun (WGS) entry which is preliminary data.</text>
</comment>
<keyword evidence="1" id="KW-0677">Repeat</keyword>
<reference evidence="5" key="1">
    <citation type="submission" date="2023-07" db="EMBL/GenBank/DDBJ databases">
        <authorList>
            <person name="Kim M.K."/>
        </authorList>
    </citation>
    <scope>NUCLEOTIDE SEQUENCE</scope>
    <source>
        <strain evidence="5">M29</strain>
    </source>
</reference>
<organism evidence="5 6">
    <name type="scientific">Hymenobacter mellowenesis</name>
    <dbReference type="NCBI Taxonomy" id="3063995"/>
    <lineage>
        <taxon>Bacteria</taxon>
        <taxon>Pseudomonadati</taxon>
        <taxon>Bacteroidota</taxon>
        <taxon>Cytophagia</taxon>
        <taxon>Cytophagales</taxon>
        <taxon>Hymenobacteraceae</taxon>
        <taxon>Hymenobacter</taxon>
    </lineage>
</organism>
<dbReference type="PANTHER" id="PTHR13833:SF71">
    <property type="entry name" value="NHL DOMAIN-CONTAINING PROTEIN"/>
    <property type="match status" value="1"/>
</dbReference>
<keyword evidence="6" id="KW-1185">Reference proteome</keyword>
<dbReference type="InterPro" id="IPR013658">
    <property type="entry name" value="SGL"/>
</dbReference>
<feature type="repeat" description="NHL" evidence="2">
    <location>
        <begin position="53"/>
        <end position="88"/>
    </location>
</feature>
<gene>
    <name evidence="5" type="ORF">Q5H92_16720</name>
</gene>
<evidence type="ECO:0000313" key="5">
    <source>
        <dbReference type="EMBL" id="MDO7848010.1"/>
    </source>
</evidence>
<dbReference type="Pfam" id="PF01436">
    <property type="entry name" value="NHL"/>
    <property type="match status" value="1"/>
</dbReference>
<feature type="domain" description="SMP-30/Gluconolactonase/LRE-like region" evidence="4">
    <location>
        <begin position="110"/>
        <end position="254"/>
    </location>
</feature>
<feature type="signal peptide" evidence="3">
    <location>
        <begin position="1"/>
        <end position="21"/>
    </location>
</feature>
<feature type="repeat" description="NHL" evidence="2">
    <location>
        <begin position="165"/>
        <end position="196"/>
    </location>
</feature>
<feature type="chain" id="PRO_5047257116" evidence="3">
    <location>
        <begin position="22"/>
        <end position="357"/>
    </location>
</feature>
<evidence type="ECO:0000256" key="1">
    <source>
        <dbReference type="ARBA" id="ARBA00022737"/>
    </source>
</evidence>
<keyword evidence="3" id="KW-0732">Signal</keyword>
<dbReference type="InterPro" id="IPR011042">
    <property type="entry name" value="6-blade_b-propeller_TolB-like"/>
</dbReference>
<protein>
    <submittedName>
        <fullName evidence="5">NHL repeat-containing protein</fullName>
    </submittedName>
</protein>
<feature type="repeat" description="NHL" evidence="2">
    <location>
        <begin position="219"/>
        <end position="250"/>
    </location>
</feature>
<evidence type="ECO:0000259" key="4">
    <source>
        <dbReference type="Pfam" id="PF08450"/>
    </source>
</evidence>
<evidence type="ECO:0000256" key="2">
    <source>
        <dbReference type="PROSITE-ProRule" id="PRU00504"/>
    </source>
</evidence>
<dbReference type="SUPFAM" id="SSF101898">
    <property type="entry name" value="NHL repeat"/>
    <property type="match status" value="1"/>
</dbReference>
<dbReference type="PANTHER" id="PTHR13833">
    <property type="match status" value="1"/>
</dbReference>
<dbReference type="PROSITE" id="PS51125">
    <property type="entry name" value="NHL"/>
    <property type="match status" value="4"/>
</dbReference>
<dbReference type="CDD" id="cd14953">
    <property type="entry name" value="NHL_like_1"/>
    <property type="match status" value="1"/>
</dbReference>
<proteinExistence type="predicted"/>
<dbReference type="Gene3D" id="2.120.10.30">
    <property type="entry name" value="TolB, C-terminal domain"/>
    <property type="match status" value="4"/>
</dbReference>
<feature type="repeat" description="NHL" evidence="2">
    <location>
        <begin position="112"/>
        <end position="142"/>
    </location>
</feature>
<dbReference type="Proteomes" id="UP001167796">
    <property type="component" value="Unassembled WGS sequence"/>
</dbReference>
<name>A0ABT9ADS8_9BACT</name>
<evidence type="ECO:0000256" key="3">
    <source>
        <dbReference type="SAM" id="SignalP"/>
    </source>
</evidence>